<dbReference type="AlphaFoldDB" id="A0A934I9B8"/>
<evidence type="ECO:0000313" key="4">
    <source>
        <dbReference type="Proteomes" id="UP000645966"/>
    </source>
</evidence>
<proteinExistence type="predicted"/>
<evidence type="ECO:0000256" key="2">
    <source>
        <dbReference type="SAM" id="Phobius"/>
    </source>
</evidence>
<feature type="compositionally biased region" description="Basic and acidic residues" evidence="1">
    <location>
        <begin position="136"/>
        <end position="153"/>
    </location>
</feature>
<feature type="region of interest" description="Disordered" evidence="1">
    <location>
        <begin position="110"/>
        <end position="153"/>
    </location>
</feature>
<evidence type="ECO:0000256" key="1">
    <source>
        <dbReference type="SAM" id="MobiDB-lite"/>
    </source>
</evidence>
<keyword evidence="2" id="KW-0472">Membrane</keyword>
<dbReference type="EMBL" id="JAEIOS010000012">
    <property type="protein sequence ID" value="MBI8989658.1"/>
    <property type="molecule type" value="Genomic_DNA"/>
</dbReference>
<dbReference type="RefSeq" id="WP_198738686.1">
    <property type="nucleotide sequence ID" value="NZ_JAEIOS010000012.1"/>
</dbReference>
<feature type="transmembrane region" description="Helical" evidence="2">
    <location>
        <begin position="59"/>
        <end position="81"/>
    </location>
</feature>
<gene>
    <name evidence="3" type="ORF">JDV75_07765</name>
</gene>
<evidence type="ECO:0000313" key="3">
    <source>
        <dbReference type="EMBL" id="MBI8989658.1"/>
    </source>
</evidence>
<keyword evidence="4" id="KW-1185">Reference proteome</keyword>
<dbReference type="Proteomes" id="UP000645966">
    <property type="component" value="Unassembled WGS sequence"/>
</dbReference>
<protein>
    <submittedName>
        <fullName evidence="3">Uncharacterized protein</fullName>
    </submittedName>
</protein>
<comment type="caution">
    <text evidence="3">The sequence shown here is derived from an EMBL/GenBank/DDBJ whole genome shotgun (WGS) entry which is preliminary data.</text>
</comment>
<name>A0A934I9B8_9CORY</name>
<keyword evidence="2" id="KW-1133">Transmembrane helix</keyword>
<reference evidence="3" key="1">
    <citation type="submission" date="2020-12" db="EMBL/GenBank/DDBJ databases">
        <title>Genome public.</title>
        <authorList>
            <person name="Sun Q."/>
        </authorList>
    </citation>
    <scope>NUCLEOTIDE SEQUENCE</scope>
    <source>
        <strain evidence="3">CCM 8863</strain>
    </source>
</reference>
<organism evidence="3 4">
    <name type="scientific">Corynebacterium meridianum</name>
    <dbReference type="NCBI Taxonomy" id="2765363"/>
    <lineage>
        <taxon>Bacteria</taxon>
        <taxon>Bacillati</taxon>
        <taxon>Actinomycetota</taxon>
        <taxon>Actinomycetes</taxon>
        <taxon>Mycobacteriales</taxon>
        <taxon>Corynebacteriaceae</taxon>
        <taxon>Corynebacterium</taxon>
    </lineage>
</organism>
<sequence length="153" mass="16790">MNFSSQCSPRQMMRPGYDWAMGNLGQYQEIVELAKRSGGVDPMIEKIQRKAVTKAAPKVFFAGLAAGAVIVPVAQPVVGWVKGRLNVNVRRTTPIEDAAAIQGLEKIVQTEQDLAPNEEKSQAQDASVEESEFDDLMPRTKAEAKENDDVDKT</sequence>
<accession>A0A934I9B8</accession>
<keyword evidence="2" id="KW-0812">Transmembrane</keyword>